<keyword evidence="13" id="KW-0378">Hydrolase</keyword>
<evidence type="ECO:0000256" key="1">
    <source>
        <dbReference type="ARBA" id="ARBA00000077"/>
    </source>
</evidence>
<accession>X0ZRM9</accession>
<dbReference type="Gene3D" id="1.10.10.460">
    <property type="entry name" value="Ribonuclease hii. Domain 2"/>
    <property type="match status" value="1"/>
</dbReference>
<dbReference type="PANTHER" id="PTHR10954:SF23">
    <property type="entry name" value="RIBONUCLEASE"/>
    <property type="match status" value="1"/>
</dbReference>
<dbReference type="PROSITE" id="PS51975">
    <property type="entry name" value="RNASE_H_2"/>
    <property type="match status" value="1"/>
</dbReference>
<dbReference type="InterPro" id="IPR024567">
    <property type="entry name" value="RNase_HII/HIII_dom"/>
</dbReference>
<dbReference type="InterPro" id="IPR001352">
    <property type="entry name" value="RNase_HII/HIII"/>
</dbReference>
<dbReference type="GO" id="GO:0032299">
    <property type="term" value="C:ribonuclease H2 complex"/>
    <property type="evidence" value="ECO:0007669"/>
    <property type="project" value="TreeGrafter"/>
</dbReference>
<evidence type="ECO:0000256" key="12">
    <source>
        <dbReference type="ARBA" id="ARBA00022759"/>
    </source>
</evidence>
<dbReference type="GO" id="GO:0030145">
    <property type="term" value="F:manganese ion binding"/>
    <property type="evidence" value="ECO:0007669"/>
    <property type="project" value="InterPro"/>
</dbReference>
<dbReference type="GO" id="GO:0043137">
    <property type="term" value="P:DNA replication, removal of RNA primer"/>
    <property type="evidence" value="ECO:0007669"/>
    <property type="project" value="TreeGrafter"/>
</dbReference>
<comment type="subcellular location">
    <subcellularLocation>
        <location evidence="5">Cytoplasm</location>
    </subcellularLocation>
</comment>
<keyword evidence="10" id="KW-0540">Nuclease</keyword>
<evidence type="ECO:0000256" key="5">
    <source>
        <dbReference type="ARBA" id="ARBA00004496"/>
    </source>
</evidence>
<protein>
    <recommendedName>
        <fullName evidence="8">Ribonuclease HII</fullName>
        <ecNumber evidence="7">3.1.26.4</ecNumber>
    </recommendedName>
</protein>
<keyword evidence="11" id="KW-0479">Metal-binding</keyword>
<dbReference type="GO" id="GO:0005737">
    <property type="term" value="C:cytoplasm"/>
    <property type="evidence" value="ECO:0007669"/>
    <property type="project" value="UniProtKB-SubCell"/>
</dbReference>
<evidence type="ECO:0000256" key="6">
    <source>
        <dbReference type="ARBA" id="ARBA00007383"/>
    </source>
</evidence>
<dbReference type="CDD" id="cd07180">
    <property type="entry name" value="RNase_HII_archaea_like"/>
    <property type="match status" value="1"/>
</dbReference>
<dbReference type="GO" id="GO:0004523">
    <property type="term" value="F:RNA-DNA hybrid ribonuclease activity"/>
    <property type="evidence" value="ECO:0007669"/>
    <property type="project" value="UniProtKB-EC"/>
</dbReference>
<comment type="catalytic activity">
    <reaction evidence="1">
        <text>Endonucleolytic cleavage to 5'-phosphomonoester.</text>
        <dbReference type="EC" id="3.1.26.4"/>
    </reaction>
</comment>
<evidence type="ECO:0000256" key="9">
    <source>
        <dbReference type="ARBA" id="ARBA00022490"/>
    </source>
</evidence>
<comment type="cofactor">
    <cofactor evidence="3">
        <name>Mg(2+)</name>
        <dbReference type="ChEBI" id="CHEBI:18420"/>
    </cofactor>
</comment>
<comment type="caution">
    <text evidence="15">The sequence shown here is derived from an EMBL/GenBank/DDBJ whole genome shotgun (WGS) entry which is preliminary data.</text>
</comment>
<dbReference type="InterPro" id="IPR023160">
    <property type="entry name" value="RNase_HII_hlx-loop-hlx_cap_dom"/>
</dbReference>
<evidence type="ECO:0000256" key="3">
    <source>
        <dbReference type="ARBA" id="ARBA00001946"/>
    </source>
</evidence>
<dbReference type="InterPro" id="IPR004649">
    <property type="entry name" value="RNase_H2_suA"/>
</dbReference>
<evidence type="ECO:0000256" key="10">
    <source>
        <dbReference type="ARBA" id="ARBA00022722"/>
    </source>
</evidence>
<proteinExistence type="inferred from homology"/>
<dbReference type="AlphaFoldDB" id="X0ZRM9"/>
<dbReference type="SUPFAM" id="SSF53098">
    <property type="entry name" value="Ribonuclease H-like"/>
    <property type="match status" value="1"/>
</dbReference>
<evidence type="ECO:0000313" key="15">
    <source>
        <dbReference type="EMBL" id="GAG71959.1"/>
    </source>
</evidence>
<dbReference type="EC" id="3.1.26.4" evidence="7"/>
<evidence type="ECO:0000256" key="7">
    <source>
        <dbReference type="ARBA" id="ARBA00012180"/>
    </source>
</evidence>
<sequence>MTSSKNQVIKQELICGIDEAGRGPVLGPMVICGVCFNNSKLNILSSIGVKDSKKLSKKRRSELTKIIKDNCISYKTIIVDAQEIDARKEKRITLNKLEEIKMAEIINELQPDVIYIDAADVNEERFKQSILKQLNYSPKKIISKHKADDLFPIVSASSIIAKDLRDNIIEDLKKKYGDLGSGYPSDIRSTEFLRNWIKTKKSVPHFARKSWETTKKIIREELFNTKITDYV</sequence>
<comment type="similarity">
    <text evidence="6">Belongs to the RNase HII family.</text>
</comment>
<dbReference type="InterPro" id="IPR020787">
    <property type="entry name" value="RNase_HII_arc"/>
</dbReference>
<evidence type="ECO:0000256" key="8">
    <source>
        <dbReference type="ARBA" id="ARBA00019179"/>
    </source>
</evidence>
<dbReference type="NCBIfam" id="TIGR00729">
    <property type="entry name" value="ribonuclease HII"/>
    <property type="match status" value="1"/>
</dbReference>
<evidence type="ECO:0000256" key="13">
    <source>
        <dbReference type="ARBA" id="ARBA00022801"/>
    </source>
</evidence>
<evidence type="ECO:0000259" key="14">
    <source>
        <dbReference type="PROSITE" id="PS51975"/>
    </source>
</evidence>
<keyword evidence="9" id="KW-0963">Cytoplasm</keyword>
<dbReference type="InterPro" id="IPR012337">
    <property type="entry name" value="RNaseH-like_sf"/>
</dbReference>
<dbReference type="EMBL" id="BART01001643">
    <property type="protein sequence ID" value="GAG71959.1"/>
    <property type="molecule type" value="Genomic_DNA"/>
</dbReference>
<evidence type="ECO:0000256" key="4">
    <source>
        <dbReference type="ARBA" id="ARBA00004065"/>
    </source>
</evidence>
<reference evidence="15" key="1">
    <citation type="journal article" date="2014" name="Front. Microbiol.">
        <title>High frequency of phylogenetically diverse reductive dehalogenase-homologous genes in deep subseafloor sedimentary metagenomes.</title>
        <authorList>
            <person name="Kawai M."/>
            <person name="Futagami T."/>
            <person name="Toyoda A."/>
            <person name="Takaki Y."/>
            <person name="Nishi S."/>
            <person name="Hori S."/>
            <person name="Arai W."/>
            <person name="Tsubouchi T."/>
            <person name="Morono Y."/>
            <person name="Uchiyama I."/>
            <person name="Ito T."/>
            <person name="Fujiyama A."/>
            <person name="Inagaki F."/>
            <person name="Takami H."/>
        </authorList>
    </citation>
    <scope>NUCLEOTIDE SEQUENCE</scope>
    <source>
        <strain evidence="15">Expedition CK06-06</strain>
    </source>
</reference>
<dbReference type="Pfam" id="PF01351">
    <property type="entry name" value="RNase_HII"/>
    <property type="match status" value="1"/>
</dbReference>
<gene>
    <name evidence="15" type="ORF">S01H4_05605</name>
</gene>
<comment type="cofactor">
    <cofactor evidence="2">
        <name>Mn(2+)</name>
        <dbReference type="ChEBI" id="CHEBI:29035"/>
    </cofactor>
</comment>
<evidence type="ECO:0000256" key="11">
    <source>
        <dbReference type="ARBA" id="ARBA00022723"/>
    </source>
</evidence>
<dbReference type="InterPro" id="IPR036397">
    <property type="entry name" value="RNaseH_sf"/>
</dbReference>
<evidence type="ECO:0000256" key="2">
    <source>
        <dbReference type="ARBA" id="ARBA00001936"/>
    </source>
</evidence>
<dbReference type="GO" id="GO:0003723">
    <property type="term" value="F:RNA binding"/>
    <property type="evidence" value="ECO:0007669"/>
    <property type="project" value="InterPro"/>
</dbReference>
<dbReference type="GO" id="GO:0006298">
    <property type="term" value="P:mismatch repair"/>
    <property type="evidence" value="ECO:0007669"/>
    <property type="project" value="TreeGrafter"/>
</dbReference>
<comment type="function">
    <text evidence="4">Endonuclease that specifically degrades the RNA of RNA-DNA hybrids.</text>
</comment>
<feature type="domain" description="RNase H type-2" evidence="14">
    <location>
        <begin position="12"/>
        <end position="223"/>
    </location>
</feature>
<dbReference type="HAMAP" id="MF_00052_A">
    <property type="entry name" value="RNase_HII_A"/>
    <property type="match status" value="1"/>
</dbReference>
<organism evidence="15">
    <name type="scientific">marine sediment metagenome</name>
    <dbReference type="NCBI Taxonomy" id="412755"/>
    <lineage>
        <taxon>unclassified sequences</taxon>
        <taxon>metagenomes</taxon>
        <taxon>ecological metagenomes</taxon>
    </lineage>
</organism>
<keyword evidence="12" id="KW-0255">Endonuclease</keyword>
<name>X0ZRM9_9ZZZZ</name>
<dbReference type="PANTHER" id="PTHR10954">
    <property type="entry name" value="RIBONUCLEASE H2 SUBUNIT A"/>
    <property type="match status" value="1"/>
</dbReference>
<dbReference type="Gene3D" id="3.30.420.10">
    <property type="entry name" value="Ribonuclease H-like superfamily/Ribonuclease H"/>
    <property type="match status" value="1"/>
</dbReference>